<evidence type="ECO:0000313" key="6">
    <source>
        <dbReference type="EMBL" id="KFM68311.1"/>
    </source>
</evidence>
<sequence>MSSSEILKDVMNMEETVKCKVCKNLLCDPLIIGKCGHTLCKNCFEGISDSKCPVCRVLVNSRDSLEDKQLKEALVQLNKLKNILQIEQNLNKNHASEDPETSKAEIAYSGISHALAAITNGNKMNSPKCSTPKTKTFLSKNASKVSSSEESIVEETQ</sequence>
<name>A0A087TT72_STEMI</name>
<feature type="domain" description="RING-type" evidence="5">
    <location>
        <begin position="19"/>
        <end position="56"/>
    </location>
</feature>
<dbReference type="SUPFAM" id="SSF57850">
    <property type="entry name" value="RING/U-box"/>
    <property type="match status" value="1"/>
</dbReference>
<dbReference type="GO" id="GO:0003697">
    <property type="term" value="F:single-stranded DNA binding"/>
    <property type="evidence" value="ECO:0007669"/>
    <property type="project" value="InterPro"/>
</dbReference>
<dbReference type="InterPro" id="IPR001841">
    <property type="entry name" value="Znf_RING"/>
</dbReference>
<protein>
    <submittedName>
        <fullName evidence="6">BRCA1-associated RING domain protein 1</fullName>
    </submittedName>
</protein>
<dbReference type="InterPro" id="IPR013083">
    <property type="entry name" value="Znf_RING/FYVE/PHD"/>
</dbReference>
<dbReference type="Proteomes" id="UP000054359">
    <property type="component" value="Unassembled WGS sequence"/>
</dbReference>
<dbReference type="GO" id="GO:0008270">
    <property type="term" value="F:zinc ion binding"/>
    <property type="evidence" value="ECO:0007669"/>
    <property type="project" value="UniProtKB-KW"/>
</dbReference>
<dbReference type="AlphaFoldDB" id="A0A087TT72"/>
<feature type="non-terminal residue" evidence="6">
    <location>
        <position position="157"/>
    </location>
</feature>
<keyword evidence="1 3" id="KW-0863">Zinc-finger</keyword>
<dbReference type="GO" id="GO:0006301">
    <property type="term" value="P:DNA damage tolerance"/>
    <property type="evidence" value="ECO:0007669"/>
    <property type="project" value="InterPro"/>
</dbReference>
<gene>
    <name evidence="6" type="ORF">X975_19806</name>
</gene>
<evidence type="ECO:0000256" key="4">
    <source>
        <dbReference type="SAM" id="MobiDB-lite"/>
    </source>
</evidence>
<keyword evidence="7" id="KW-1185">Reference proteome</keyword>
<dbReference type="PANTHER" id="PTHR14134">
    <property type="entry name" value="E3 UBIQUITIN-PROTEIN LIGASE RAD18"/>
    <property type="match status" value="1"/>
</dbReference>
<keyword evidence="1 3" id="KW-0479">Metal-binding</keyword>
<dbReference type="OrthoDB" id="2384350at2759"/>
<dbReference type="InterPro" id="IPR039577">
    <property type="entry name" value="Rad18"/>
</dbReference>
<proteinExistence type="predicted"/>
<evidence type="ECO:0000256" key="3">
    <source>
        <dbReference type="PROSITE-ProRule" id="PRU00175"/>
    </source>
</evidence>
<dbReference type="Gene3D" id="3.30.40.10">
    <property type="entry name" value="Zinc/RING finger domain, C3HC4 (zinc finger)"/>
    <property type="match status" value="1"/>
</dbReference>
<keyword evidence="2" id="KW-0862">Zinc</keyword>
<evidence type="ECO:0000313" key="7">
    <source>
        <dbReference type="Proteomes" id="UP000054359"/>
    </source>
</evidence>
<organism evidence="6 7">
    <name type="scientific">Stegodyphus mimosarum</name>
    <name type="common">African social velvet spider</name>
    <dbReference type="NCBI Taxonomy" id="407821"/>
    <lineage>
        <taxon>Eukaryota</taxon>
        <taxon>Metazoa</taxon>
        <taxon>Ecdysozoa</taxon>
        <taxon>Arthropoda</taxon>
        <taxon>Chelicerata</taxon>
        <taxon>Arachnida</taxon>
        <taxon>Araneae</taxon>
        <taxon>Araneomorphae</taxon>
        <taxon>Entelegynae</taxon>
        <taxon>Eresoidea</taxon>
        <taxon>Eresidae</taxon>
        <taxon>Stegodyphus</taxon>
    </lineage>
</organism>
<dbReference type="STRING" id="407821.A0A087TT72"/>
<dbReference type="GO" id="GO:0061630">
    <property type="term" value="F:ubiquitin protein ligase activity"/>
    <property type="evidence" value="ECO:0007669"/>
    <property type="project" value="InterPro"/>
</dbReference>
<evidence type="ECO:0000256" key="1">
    <source>
        <dbReference type="ARBA" id="ARBA00022771"/>
    </source>
</evidence>
<reference evidence="6 7" key="1">
    <citation type="submission" date="2013-11" db="EMBL/GenBank/DDBJ databases">
        <title>Genome sequencing of Stegodyphus mimosarum.</title>
        <authorList>
            <person name="Bechsgaard J."/>
        </authorList>
    </citation>
    <scope>NUCLEOTIDE SEQUENCE [LARGE SCALE GENOMIC DNA]</scope>
</reference>
<feature type="compositionally biased region" description="Polar residues" evidence="4">
    <location>
        <begin position="121"/>
        <end position="144"/>
    </location>
</feature>
<dbReference type="Pfam" id="PF13923">
    <property type="entry name" value="zf-C3HC4_2"/>
    <property type="match status" value="1"/>
</dbReference>
<dbReference type="PROSITE" id="PS50089">
    <property type="entry name" value="ZF_RING_2"/>
    <property type="match status" value="1"/>
</dbReference>
<dbReference type="EMBL" id="KK116628">
    <property type="protein sequence ID" value="KFM68311.1"/>
    <property type="molecule type" value="Genomic_DNA"/>
</dbReference>
<accession>A0A087TT72</accession>
<evidence type="ECO:0000256" key="2">
    <source>
        <dbReference type="ARBA" id="ARBA00022833"/>
    </source>
</evidence>
<dbReference type="SMART" id="SM00184">
    <property type="entry name" value="RING"/>
    <property type="match status" value="1"/>
</dbReference>
<evidence type="ECO:0000259" key="5">
    <source>
        <dbReference type="PROSITE" id="PS50089"/>
    </source>
</evidence>
<dbReference type="GO" id="GO:0006513">
    <property type="term" value="P:protein monoubiquitination"/>
    <property type="evidence" value="ECO:0007669"/>
    <property type="project" value="InterPro"/>
</dbReference>
<feature type="region of interest" description="Disordered" evidence="4">
    <location>
        <begin position="121"/>
        <end position="157"/>
    </location>
</feature>